<dbReference type="EMBL" id="FQYI01000008">
    <property type="protein sequence ID" value="SHJ06134.1"/>
    <property type="molecule type" value="Genomic_DNA"/>
</dbReference>
<organism evidence="1 2">
    <name type="scientific">Cruoricaptor ignavus</name>
    <dbReference type="NCBI Taxonomy" id="1118202"/>
    <lineage>
        <taxon>Bacteria</taxon>
        <taxon>Pseudomonadati</taxon>
        <taxon>Bacteroidota</taxon>
        <taxon>Flavobacteriia</taxon>
        <taxon>Flavobacteriales</taxon>
        <taxon>Weeksellaceae</taxon>
        <taxon>Cruoricaptor</taxon>
    </lineage>
</organism>
<protein>
    <recommendedName>
        <fullName evidence="3">Phage minor structural protein, N-terminal region</fullName>
    </recommendedName>
</protein>
<dbReference type="Gene3D" id="2.60.120.260">
    <property type="entry name" value="Galactose-binding domain-like"/>
    <property type="match status" value="1"/>
</dbReference>
<evidence type="ECO:0008006" key="3">
    <source>
        <dbReference type="Google" id="ProtNLM"/>
    </source>
</evidence>
<dbReference type="STRING" id="1118202.SAMN05443429_10894"/>
<accession>A0A1M6G8A0</accession>
<proteinExistence type="predicted"/>
<dbReference type="Proteomes" id="UP000184335">
    <property type="component" value="Unassembled WGS sequence"/>
</dbReference>
<dbReference type="RefSeq" id="WP_073180262.1">
    <property type="nucleotide sequence ID" value="NZ_FQYI01000008.1"/>
</dbReference>
<dbReference type="AlphaFoldDB" id="A0A1M6G8A0"/>
<gene>
    <name evidence="1" type="ORF">SAMN05443429_10894</name>
</gene>
<evidence type="ECO:0000313" key="2">
    <source>
        <dbReference type="Proteomes" id="UP000184335"/>
    </source>
</evidence>
<evidence type="ECO:0000313" key="1">
    <source>
        <dbReference type="EMBL" id="SHJ06134.1"/>
    </source>
</evidence>
<name>A0A1M6G8A0_9FLAO</name>
<keyword evidence="2" id="KW-1185">Reference proteome</keyword>
<reference evidence="1 2" key="1">
    <citation type="submission" date="2016-11" db="EMBL/GenBank/DDBJ databases">
        <authorList>
            <person name="Jaros S."/>
            <person name="Januszkiewicz K."/>
            <person name="Wedrychowicz H."/>
        </authorList>
    </citation>
    <scope>NUCLEOTIDE SEQUENCE [LARGE SCALE GENOMIC DNA]</scope>
    <source>
        <strain evidence="1 2">DSM 25479</strain>
    </source>
</reference>
<dbReference type="OrthoDB" id="1031347at2"/>
<sequence>MMWIRRNGQNHLNLVKRGSSTVVSASQNRAILSDDSVTLRVASKSVLDVKVNDTFEVFGEVYRINQEPTVQKNSSFEYDYTIVGQGVMFDLLRCKFFNSDGNGWKSDLEFPIIGDLELFLTVVKNNMLRFGGNWEVGSIPQDTETKTINFSDDSCLSALQKICNEYKVEFWIKREDGRFKIHTGQFGSTLPIPFEYGKGKGLYQLTRRSVDEQQIINRLYAYGGSENIPAGYRNFAKRLQISDNSYLEDAEMIAANGLKEGSINFEEVYPKRTGKITAVNGLTKIADASMDFDLNAKEADGSTKYLVAGQTAKMHFNTGNLAGYEFEIHKYDHDAKEFTLIPFHNEQGREFPDKDSAAFQFSVGDEYVLLDIVMPETYITNAEAELLRKAKEQFNLMKQAKVSYDLQIDASYLKLLNKLPEIGDLLNVRDSALGIDKVLRINQITREFIKDGERTDFDYKIVIADSYEVSYASQMVLEMQDIRSVVNNVRLGLASTSRLGYRLNKELQDSIFDTDGYFDPDNIRPLSIETSMLSVGAQSQQLSTSLILRTNVGNDPDRVAWNNCQIYSQTMDKVWTIAEGEQTISGGTLYVYGKAGKSGSKAVLHFTAEKIAFDSKPSDYYFLLGILSSVIEGYRVFVPTIGMTTITGGLIRTGIISSNDGATTFNLNTGEISGRIRFASGSSGYANISDAPDVENLQIGGRNYIRDSRFEKGYWEFESNRGTITIAPRDIWGVPTPAKKNALNYFSDAGENYLYFKHFIDVEPGEYTLSFWVKSDGAFLKSGCAVMESDPSTTHKFFDIPFTNEWRKVVVRLNIATDKVKLRLGFNSNGNAWISVADIKLEKGQKATDWTPAPEDVDAAISAVEQRIIDIENNADYELTTIDGNVITTGTLSLGDTLGANAGITGNTQSSVFLYGGTNFGNRNNAPISLHRDGFMRVRDAQGRVIFEIGQKDGKAVFNIYNENGTLVAEIGQQGIIFQNFIPESYQPQGVRKLNSSIGDYGAMANEIRQYVEEEYAFSGEHQEGGNVRAIKVSLNTDRTIYYYHPGNNFESAGNQQYVGYYDEKNKLGQGTSGVFALYKQIFYLEGDGYNFSVEVYRIENGKIMESKIVQIK</sequence>